<protein>
    <recommendedName>
        <fullName evidence="3">Head decoration protein</fullName>
    </recommendedName>
</protein>
<reference evidence="1" key="1">
    <citation type="submission" date="2023-07" db="EMBL/GenBank/DDBJ databases">
        <title>Sorghum-associated microbial communities from plants grown in Nebraska, USA.</title>
        <authorList>
            <person name="Schachtman D."/>
        </authorList>
    </citation>
    <scope>NUCLEOTIDE SEQUENCE</scope>
    <source>
        <strain evidence="1">3432</strain>
    </source>
</reference>
<evidence type="ECO:0000313" key="2">
    <source>
        <dbReference type="Proteomes" id="UP001252613"/>
    </source>
</evidence>
<sequence length="114" mass="11887">MTIKLEPMHAGEFLLSEGAGNISREAINVAAGPALNPGQVLGLITATGEFAPYDPTAEDGTQTAVAILFGPLGESDVVRRARAVVRLAEVSEVHLTGLDPDAEKALAAHFLIVR</sequence>
<evidence type="ECO:0000313" key="1">
    <source>
        <dbReference type="EMBL" id="MDR6960537.1"/>
    </source>
</evidence>
<organism evidence="1 2">
    <name type="scientific">Pseudomonas brassicacearum</name>
    <dbReference type="NCBI Taxonomy" id="930166"/>
    <lineage>
        <taxon>Bacteria</taxon>
        <taxon>Pseudomonadati</taxon>
        <taxon>Pseudomonadota</taxon>
        <taxon>Gammaproteobacteria</taxon>
        <taxon>Pseudomonadales</taxon>
        <taxon>Pseudomonadaceae</taxon>
        <taxon>Pseudomonas</taxon>
    </lineage>
</organism>
<comment type="caution">
    <text evidence="1">The sequence shown here is derived from an EMBL/GenBank/DDBJ whole genome shotgun (WGS) entry which is preliminary data.</text>
</comment>
<dbReference type="AlphaFoldDB" id="A0AAW8MHJ6"/>
<dbReference type="RefSeq" id="WP_014339648.1">
    <property type="nucleotide sequence ID" value="NZ_JAVDVC010000010.1"/>
</dbReference>
<dbReference type="EMBL" id="JAVDVC010000010">
    <property type="protein sequence ID" value="MDR6960537.1"/>
    <property type="molecule type" value="Genomic_DNA"/>
</dbReference>
<gene>
    <name evidence="1" type="ORF">J2W43_004542</name>
</gene>
<accession>A0AAW8MHJ6</accession>
<proteinExistence type="predicted"/>
<dbReference type="Proteomes" id="UP001252613">
    <property type="component" value="Unassembled WGS sequence"/>
</dbReference>
<evidence type="ECO:0008006" key="3">
    <source>
        <dbReference type="Google" id="ProtNLM"/>
    </source>
</evidence>
<dbReference type="Pfam" id="PF02924">
    <property type="entry name" value="HDPD"/>
    <property type="match status" value="1"/>
</dbReference>
<dbReference type="InterPro" id="IPR004195">
    <property type="entry name" value="Head_decoration_D"/>
</dbReference>
<name>A0AAW8MHJ6_9PSED</name>